<keyword evidence="13 19" id="KW-1133">Transmembrane helix</keyword>
<dbReference type="InterPro" id="IPR023299">
    <property type="entry name" value="ATPase_P-typ_cyto_dom_N"/>
</dbReference>
<dbReference type="InterPro" id="IPR023298">
    <property type="entry name" value="ATPase_P-typ_TM_dom_sf"/>
</dbReference>
<dbReference type="Proteomes" id="UP000535403">
    <property type="component" value="Unassembled WGS sequence"/>
</dbReference>
<dbReference type="Pfam" id="PF13246">
    <property type="entry name" value="Cation_ATPase"/>
    <property type="match status" value="1"/>
</dbReference>
<dbReference type="SUPFAM" id="SSF81660">
    <property type="entry name" value="Metal cation-transporting ATPase, ATP-binding domain N"/>
    <property type="match status" value="1"/>
</dbReference>
<dbReference type="FunFam" id="1.20.1110.10:FF:000106">
    <property type="entry name" value="E1-E2 ATPase, putative"/>
    <property type="match status" value="1"/>
</dbReference>
<evidence type="ECO:0000256" key="2">
    <source>
        <dbReference type="ARBA" id="ARBA00005675"/>
    </source>
</evidence>
<comment type="catalytic activity">
    <reaction evidence="17">
        <text>Ca(2+)(in) + ATP + H2O = Ca(2+)(out) + ADP + phosphate + H(+)</text>
        <dbReference type="Rhea" id="RHEA:18105"/>
        <dbReference type="ChEBI" id="CHEBI:15377"/>
        <dbReference type="ChEBI" id="CHEBI:15378"/>
        <dbReference type="ChEBI" id="CHEBI:29108"/>
        <dbReference type="ChEBI" id="CHEBI:30616"/>
        <dbReference type="ChEBI" id="CHEBI:43474"/>
        <dbReference type="ChEBI" id="CHEBI:456216"/>
        <dbReference type="EC" id="7.2.2.10"/>
    </reaction>
    <physiologicalReaction direction="left-to-right" evidence="17">
        <dbReference type="Rhea" id="RHEA:18106"/>
    </physiologicalReaction>
</comment>
<comment type="caution">
    <text evidence="21">The sequence shown here is derived from an EMBL/GenBank/DDBJ whole genome shotgun (WGS) entry which is preliminary data.</text>
</comment>
<evidence type="ECO:0000256" key="18">
    <source>
        <dbReference type="ARBA" id="ARBA00047330"/>
    </source>
</evidence>
<keyword evidence="10" id="KW-0067">ATP-binding</keyword>
<evidence type="ECO:0000256" key="16">
    <source>
        <dbReference type="ARBA" id="ARBA00023136"/>
    </source>
</evidence>
<feature type="transmembrane region" description="Helical" evidence="19">
    <location>
        <begin position="328"/>
        <end position="357"/>
    </location>
</feature>
<keyword evidence="22" id="KW-1185">Reference proteome</keyword>
<dbReference type="GO" id="GO:0005388">
    <property type="term" value="F:P-type calcium transporter activity"/>
    <property type="evidence" value="ECO:0007669"/>
    <property type="project" value="UniProtKB-EC"/>
</dbReference>
<evidence type="ECO:0000256" key="3">
    <source>
        <dbReference type="ARBA" id="ARBA00012790"/>
    </source>
</evidence>
<proteinExistence type="inferred from homology"/>
<dbReference type="Gene3D" id="2.70.150.10">
    <property type="entry name" value="Calcium-transporting ATPase, cytoplasmic transduction domain A"/>
    <property type="match status" value="1"/>
</dbReference>
<evidence type="ECO:0000256" key="9">
    <source>
        <dbReference type="ARBA" id="ARBA00022837"/>
    </source>
</evidence>
<keyword evidence="16 19" id="KW-0472">Membrane</keyword>
<dbReference type="FunFam" id="3.40.50.1000:FF:000001">
    <property type="entry name" value="Phospholipid-transporting ATPase IC"/>
    <property type="match status" value="1"/>
</dbReference>
<dbReference type="SUPFAM" id="SSF81665">
    <property type="entry name" value="Calcium ATPase, transmembrane domain M"/>
    <property type="match status" value="1"/>
</dbReference>
<feature type="non-terminal residue" evidence="21">
    <location>
        <position position="562"/>
    </location>
</feature>
<dbReference type="EC" id="7.2.2.10" evidence="3"/>
<accession>A0A7L3XHZ6</accession>
<organism evidence="21 22">
    <name type="scientific">Calonectris borealis</name>
    <name type="common">Cory's shearwater</name>
    <dbReference type="NCBI Taxonomy" id="1323832"/>
    <lineage>
        <taxon>Eukaryota</taxon>
        <taxon>Metazoa</taxon>
        <taxon>Chordata</taxon>
        <taxon>Craniata</taxon>
        <taxon>Vertebrata</taxon>
        <taxon>Euteleostomi</taxon>
        <taxon>Archelosauria</taxon>
        <taxon>Archosauria</taxon>
        <taxon>Dinosauria</taxon>
        <taxon>Saurischia</taxon>
        <taxon>Theropoda</taxon>
        <taxon>Coelurosauria</taxon>
        <taxon>Aves</taxon>
        <taxon>Neognathae</taxon>
        <taxon>Neoaves</taxon>
        <taxon>Aequornithes</taxon>
        <taxon>Procellariiformes</taxon>
        <taxon>Procellariidae</taxon>
        <taxon>Calonectris</taxon>
    </lineage>
</organism>
<evidence type="ECO:0000256" key="17">
    <source>
        <dbReference type="ARBA" id="ARBA00047282"/>
    </source>
</evidence>
<dbReference type="PROSITE" id="PS00154">
    <property type="entry name" value="ATPASE_E1_E2"/>
    <property type="match status" value="1"/>
</dbReference>
<dbReference type="PANTHER" id="PTHR42861">
    <property type="entry name" value="CALCIUM-TRANSPORTING ATPASE"/>
    <property type="match status" value="1"/>
</dbReference>
<gene>
    <name evidence="21" type="primary">Atp2c1</name>
    <name evidence="21" type="ORF">CALBOR_R04230</name>
</gene>
<dbReference type="Pfam" id="PF00690">
    <property type="entry name" value="Cation_ATPase_N"/>
    <property type="match status" value="1"/>
</dbReference>
<keyword evidence="5" id="KW-0109">Calcium transport</keyword>
<dbReference type="Gene3D" id="3.40.50.1000">
    <property type="entry name" value="HAD superfamily/HAD-like"/>
    <property type="match status" value="1"/>
</dbReference>
<dbReference type="InterPro" id="IPR008250">
    <property type="entry name" value="ATPase_P-typ_transduc_dom_A_sf"/>
</dbReference>
<dbReference type="FunFam" id="3.40.1110.10:FF:000006">
    <property type="entry name" value="Calcium-transporting ATPase"/>
    <property type="match status" value="1"/>
</dbReference>
<feature type="domain" description="Cation-transporting P-type ATPase N-terminal" evidence="20">
    <location>
        <begin position="59"/>
        <end position="133"/>
    </location>
</feature>
<evidence type="ECO:0000256" key="19">
    <source>
        <dbReference type="SAM" id="Phobius"/>
    </source>
</evidence>
<evidence type="ECO:0000259" key="20">
    <source>
        <dbReference type="SMART" id="SM00831"/>
    </source>
</evidence>
<keyword evidence="12" id="KW-1278">Translocase</keyword>
<evidence type="ECO:0000256" key="14">
    <source>
        <dbReference type="ARBA" id="ARBA00023034"/>
    </source>
</evidence>
<dbReference type="InterPro" id="IPR059000">
    <property type="entry name" value="ATPase_P-type_domA"/>
</dbReference>
<dbReference type="NCBIfam" id="TIGR01494">
    <property type="entry name" value="ATPase_P-type"/>
    <property type="match status" value="2"/>
</dbReference>
<sequence>MDNLLHKFVFSYFIKLPIHAIWKLVSAVKDKRIQEKVARLQKIPDGDNETMIPVLSSKKASELPVDEVASILQANLQNGLKNCEVCHRRAFHGWNEFDISEDEPLWKKYISQFKNPLIMLLLASAVISVLMHQFDDAVSITVAILIVVTVAFVQEYRSEKSLEELSKLVPPECHCVREGRVEHTLARDLVPGDTVCLSVGDRVPADLRLFEAVDLSIDESSLTGETAPCSKSTAPQPAATNGDLTSRSNIAFMGTLVRCGKAKGIVIGTGENSEFGEVFKMMQAEEAPKTPLQKSMDLLGKQLSLYSFGIIGVIMLVGWLQGKHILDMFTIGVSLAVAAIPEGLPIVVTVTLALGVMRMVKKRAIVKKLPIVETLGCCNVICSDKTGTLTKNEMTVTHIFTSDGQHAEVTGVGYNRFGEVMLDGEVIHGYNNPSISKIVEAGCVCNDALIRNNTLMGKPTEGALIALAMKMGLDGLQEDYIRKAEYPFSSEQKWMAVKCVHRTQQDKPEVCFMKGAYEQVIRYCTSYNCKGQTLPLVQQQREQYQQEKTSMGSAGLRGKAVS</sequence>
<evidence type="ECO:0000256" key="4">
    <source>
        <dbReference type="ARBA" id="ARBA00022448"/>
    </source>
</evidence>
<dbReference type="InterPro" id="IPR004014">
    <property type="entry name" value="ATPase_P-typ_cation-transptr_N"/>
</dbReference>
<dbReference type="Gene3D" id="3.40.1110.10">
    <property type="entry name" value="Calcium-transporting ATPase, cytoplasmic domain N"/>
    <property type="match status" value="1"/>
</dbReference>
<dbReference type="InterPro" id="IPR023214">
    <property type="entry name" value="HAD_sf"/>
</dbReference>
<evidence type="ECO:0000256" key="15">
    <source>
        <dbReference type="ARBA" id="ARBA00023065"/>
    </source>
</evidence>
<feature type="transmembrane region" description="Helical" evidence="19">
    <location>
        <begin position="113"/>
        <end position="131"/>
    </location>
</feature>
<dbReference type="Pfam" id="PF00122">
    <property type="entry name" value="E1-E2_ATPase"/>
    <property type="match status" value="1"/>
</dbReference>
<evidence type="ECO:0000256" key="12">
    <source>
        <dbReference type="ARBA" id="ARBA00022967"/>
    </source>
</evidence>
<keyword evidence="8" id="KW-0547">Nucleotide-binding</keyword>
<dbReference type="Gene3D" id="1.20.1110.10">
    <property type="entry name" value="Calcium-transporting ATPase, transmembrane domain"/>
    <property type="match status" value="1"/>
</dbReference>
<comment type="catalytic activity">
    <reaction evidence="18">
        <text>Mn(2+)(in) + ATP + H2O = Mn(2+)(out) + ADP + phosphate + H(+)</text>
        <dbReference type="Rhea" id="RHEA:66820"/>
        <dbReference type="ChEBI" id="CHEBI:15377"/>
        <dbReference type="ChEBI" id="CHEBI:15378"/>
        <dbReference type="ChEBI" id="CHEBI:29035"/>
        <dbReference type="ChEBI" id="CHEBI:30616"/>
        <dbReference type="ChEBI" id="CHEBI:43474"/>
        <dbReference type="ChEBI" id="CHEBI:456216"/>
    </reaction>
    <physiologicalReaction direction="left-to-right" evidence="18">
        <dbReference type="Rhea" id="RHEA:66821"/>
    </physiologicalReaction>
</comment>
<evidence type="ECO:0000256" key="1">
    <source>
        <dbReference type="ARBA" id="ARBA00004166"/>
    </source>
</evidence>
<dbReference type="SMART" id="SM00831">
    <property type="entry name" value="Cation_ATPase_N"/>
    <property type="match status" value="1"/>
</dbReference>
<dbReference type="InterPro" id="IPR018303">
    <property type="entry name" value="ATPase_P-typ_P_site"/>
</dbReference>
<dbReference type="InterPro" id="IPR001757">
    <property type="entry name" value="P_typ_ATPase"/>
</dbReference>
<dbReference type="FunFam" id="2.70.150.10:FF:000008">
    <property type="entry name" value="Calcium-transporting ATPase"/>
    <property type="match status" value="1"/>
</dbReference>
<dbReference type="AlphaFoldDB" id="A0A7L3XHZ6"/>
<evidence type="ECO:0000313" key="22">
    <source>
        <dbReference type="Proteomes" id="UP000535403"/>
    </source>
</evidence>
<evidence type="ECO:0000313" key="21">
    <source>
        <dbReference type="EMBL" id="NXV88836.1"/>
    </source>
</evidence>
<feature type="transmembrane region" description="Helical" evidence="19">
    <location>
        <begin position="303"/>
        <end position="322"/>
    </location>
</feature>
<reference evidence="21 22" key="1">
    <citation type="submission" date="2019-09" db="EMBL/GenBank/DDBJ databases">
        <title>Bird 10,000 Genomes (B10K) Project - Family phase.</title>
        <authorList>
            <person name="Zhang G."/>
        </authorList>
    </citation>
    <scope>NUCLEOTIDE SEQUENCE [LARGE SCALE GENOMIC DNA]</scope>
    <source>
        <strain evidence="21">OUT-0025</strain>
        <tissue evidence="21">Blood</tissue>
    </source>
</reference>
<dbReference type="GO" id="GO:0005794">
    <property type="term" value="C:Golgi apparatus"/>
    <property type="evidence" value="ECO:0007669"/>
    <property type="project" value="UniProtKB-SubCell"/>
</dbReference>
<dbReference type="GO" id="GO:0016887">
    <property type="term" value="F:ATP hydrolysis activity"/>
    <property type="evidence" value="ECO:0007669"/>
    <property type="project" value="InterPro"/>
</dbReference>
<dbReference type="EMBL" id="VZUG01013394">
    <property type="protein sequence ID" value="NXV88836.1"/>
    <property type="molecule type" value="Genomic_DNA"/>
</dbReference>
<keyword evidence="11" id="KW-0460">Magnesium</keyword>
<dbReference type="PRINTS" id="PR00119">
    <property type="entry name" value="CATATPASE"/>
</dbReference>
<protein>
    <recommendedName>
        <fullName evidence="3">P-type Ca(2+) transporter</fullName>
        <ecNumber evidence="3">7.2.2.10</ecNumber>
    </recommendedName>
</protein>
<name>A0A7L3XHZ6_9AVES</name>
<keyword evidence="15" id="KW-0406">Ion transport</keyword>
<evidence type="ECO:0000256" key="7">
    <source>
        <dbReference type="ARBA" id="ARBA00022723"/>
    </source>
</evidence>
<keyword evidence="4" id="KW-0813">Transport</keyword>
<evidence type="ECO:0000256" key="13">
    <source>
        <dbReference type="ARBA" id="ARBA00022989"/>
    </source>
</evidence>
<evidence type="ECO:0000256" key="8">
    <source>
        <dbReference type="ARBA" id="ARBA00022741"/>
    </source>
</evidence>
<evidence type="ECO:0000256" key="11">
    <source>
        <dbReference type="ARBA" id="ARBA00022842"/>
    </source>
</evidence>
<keyword evidence="6 19" id="KW-0812">Transmembrane</keyword>
<dbReference type="GO" id="GO:0016020">
    <property type="term" value="C:membrane"/>
    <property type="evidence" value="ECO:0007669"/>
    <property type="project" value="InterPro"/>
</dbReference>
<feature type="non-terminal residue" evidence="21">
    <location>
        <position position="1"/>
    </location>
</feature>
<evidence type="ECO:0000256" key="10">
    <source>
        <dbReference type="ARBA" id="ARBA00022840"/>
    </source>
</evidence>
<comment type="similarity">
    <text evidence="2">Belongs to the cation transport ATPase (P-type) (TC 3.A.3) family. Type IIA subfamily.</text>
</comment>
<feature type="transmembrane region" description="Helical" evidence="19">
    <location>
        <begin position="137"/>
        <end position="153"/>
    </location>
</feature>
<dbReference type="PRINTS" id="PR00121">
    <property type="entry name" value="NAKATPASE"/>
</dbReference>
<dbReference type="GO" id="GO:0046872">
    <property type="term" value="F:metal ion binding"/>
    <property type="evidence" value="ECO:0007669"/>
    <property type="project" value="UniProtKB-KW"/>
</dbReference>
<dbReference type="SUPFAM" id="SSF81653">
    <property type="entry name" value="Calcium ATPase, transduction domain A"/>
    <property type="match status" value="1"/>
</dbReference>
<comment type="subcellular location">
    <subcellularLocation>
        <location evidence="1">Golgi apparatus</location>
        <location evidence="1">trans-Golgi network membrane</location>
        <topology evidence="1">Multi-pass membrane protein</topology>
    </subcellularLocation>
</comment>
<keyword evidence="9" id="KW-0106">Calcium</keyword>
<keyword evidence="7" id="KW-0479">Metal-binding</keyword>
<evidence type="ECO:0000256" key="5">
    <source>
        <dbReference type="ARBA" id="ARBA00022568"/>
    </source>
</evidence>
<dbReference type="GO" id="GO:0005524">
    <property type="term" value="F:ATP binding"/>
    <property type="evidence" value="ECO:0007669"/>
    <property type="project" value="UniProtKB-KW"/>
</dbReference>
<evidence type="ECO:0000256" key="6">
    <source>
        <dbReference type="ARBA" id="ARBA00022692"/>
    </source>
</evidence>
<keyword evidence="14" id="KW-0333">Golgi apparatus</keyword>